<organism evidence="1 2">
    <name type="scientific">Linderina macrospora</name>
    <dbReference type="NCBI Taxonomy" id="4868"/>
    <lineage>
        <taxon>Eukaryota</taxon>
        <taxon>Fungi</taxon>
        <taxon>Fungi incertae sedis</taxon>
        <taxon>Zoopagomycota</taxon>
        <taxon>Kickxellomycotina</taxon>
        <taxon>Kickxellomycetes</taxon>
        <taxon>Kickxellales</taxon>
        <taxon>Kickxellaceae</taxon>
        <taxon>Linderina</taxon>
    </lineage>
</organism>
<accession>A0ACC1JCI3</accession>
<dbReference type="EMBL" id="JANBPW010000949">
    <property type="protein sequence ID" value="KAJ1947233.1"/>
    <property type="molecule type" value="Genomic_DNA"/>
</dbReference>
<keyword evidence="2" id="KW-1185">Reference proteome</keyword>
<comment type="caution">
    <text evidence="1">The sequence shown here is derived from an EMBL/GenBank/DDBJ whole genome shotgun (WGS) entry which is preliminary data.</text>
</comment>
<gene>
    <name evidence="1" type="ORF">FBU59_001898</name>
</gene>
<protein>
    <submittedName>
        <fullName evidence="1">Uncharacterized protein</fullName>
    </submittedName>
</protein>
<sequence length="711" mass="79143">MAKKTVASASKLSTNPSPSPKPPAKQPRMAAYKERANEPREVAGMEILYEVLAEDSENGESEDLPCRTLDNFVVFDQLNSNVVVSLEDIGDDGTDITIAGDVAALDASELDDITEEPDDADDDGDDEGESSLERHRKEGSQPLCLSAILYYEVHLTQRGESEIWVRTCYAWYKLLNPHPGYAYMYAPLYKVVYIAHQAVLRAAESPDLTIAKFTRDVLQGTSDILSHLPPISMNEFNKNRDMIADEVNVCCGALDRDHLLDTPFLQALCRGPAKNKHKQHAPAANRGRSTVQSKTIGEPKKENPACITQLVADIARGLYAEHLMNVTNYQTGDPSKQQQEVGTDAESASNSGGKAWEKKYSSRKKTVRAELKRSLDDKGKLLVEELRAHDVAMKTFRVNTVWWPQEFRLPAPMSGWRYASEVHVDAMIQGADGSRTSGMVPIKIGDVVLVKASGPKTGFTIDPIWEGFQPETSHAQGVYVKAVVVESIYSKILGNLQMIHGRTLLPGRDTILGEVAAPHEWFLADQCASYSIDTHLHGKMSVSFIPTNVDVETEVFAKKNTMFCRFWYDLSQGMFEDVNLHKAASTSPIRMWCPLCKSKRNAVVRVAKQIVPGTKTVEKGGKQHVISEFVLSTVVEGVTYHEHDAVYMRSHTPNHPFEIGYIKSIKSYGDLEPQITVVILRRMRDVAPVLQPVGSDPSYVDDRHLFWTPKE</sequence>
<proteinExistence type="predicted"/>
<feature type="non-terminal residue" evidence="1">
    <location>
        <position position="711"/>
    </location>
</feature>
<evidence type="ECO:0000313" key="1">
    <source>
        <dbReference type="EMBL" id="KAJ1947233.1"/>
    </source>
</evidence>
<evidence type="ECO:0000313" key="2">
    <source>
        <dbReference type="Proteomes" id="UP001150603"/>
    </source>
</evidence>
<name>A0ACC1JCI3_9FUNG</name>
<dbReference type="Proteomes" id="UP001150603">
    <property type="component" value="Unassembled WGS sequence"/>
</dbReference>
<reference evidence="1" key="1">
    <citation type="submission" date="2022-07" db="EMBL/GenBank/DDBJ databases">
        <title>Phylogenomic reconstructions and comparative analyses of Kickxellomycotina fungi.</title>
        <authorList>
            <person name="Reynolds N.K."/>
            <person name="Stajich J.E."/>
            <person name="Barry K."/>
            <person name="Grigoriev I.V."/>
            <person name="Crous P."/>
            <person name="Smith M.E."/>
        </authorList>
    </citation>
    <scope>NUCLEOTIDE SEQUENCE</scope>
    <source>
        <strain evidence="1">NRRL 5244</strain>
    </source>
</reference>